<keyword evidence="4" id="KW-1185">Reference proteome</keyword>
<evidence type="ECO:0000256" key="2">
    <source>
        <dbReference type="SAM" id="Phobius"/>
    </source>
</evidence>
<keyword evidence="2" id="KW-0472">Membrane</keyword>
<dbReference type="eggNOG" id="ENOG502RKFF">
    <property type="taxonomic scope" value="Eukaryota"/>
</dbReference>
<dbReference type="Gene3D" id="1.20.140.150">
    <property type="match status" value="1"/>
</dbReference>
<evidence type="ECO:0000256" key="1">
    <source>
        <dbReference type="SAM" id="MobiDB-lite"/>
    </source>
</evidence>
<proteinExistence type="predicted"/>
<dbReference type="InterPro" id="IPR009571">
    <property type="entry name" value="SUR7/Rim9-like_fungi"/>
</dbReference>
<dbReference type="FunCoup" id="V5FXJ3">
    <property type="interactions" value="53"/>
</dbReference>
<feature type="transmembrane region" description="Helical" evidence="2">
    <location>
        <begin position="144"/>
        <end position="164"/>
    </location>
</feature>
<dbReference type="GO" id="GO:0005938">
    <property type="term" value="C:cell cortex"/>
    <property type="evidence" value="ECO:0007669"/>
    <property type="project" value="TreeGrafter"/>
</dbReference>
<feature type="transmembrane region" description="Helical" evidence="2">
    <location>
        <begin position="114"/>
        <end position="137"/>
    </location>
</feature>
<name>V5FXJ3_BYSSN</name>
<comment type="caution">
    <text evidence="3">The sequence shown here is derived from an EMBL/GenBank/DDBJ whole genome shotgun (WGS) entry which is preliminary data.</text>
</comment>
<reference evidence="4" key="1">
    <citation type="journal article" date="2014" name="Genome Announc.">
        <title>Draft genome sequence of the formaldehyde-resistant fungus Byssochlamys spectabilis No. 5 (anamorph Paecilomyces variotii No. 5) (NBRC109023).</title>
        <authorList>
            <person name="Oka T."/>
            <person name="Ekino K."/>
            <person name="Fukuda K."/>
            <person name="Nomura Y."/>
        </authorList>
    </citation>
    <scope>NUCLEOTIDE SEQUENCE [LARGE SCALE GENOMIC DNA]</scope>
    <source>
        <strain evidence="4">No. 5 / NBRC 109023</strain>
    </source>
</reference>
<organism evidence="3 4">
    <name type="scientific">Byssochlamys spectabilis (strain No. 5 / NBRC 109023)</name>
    <name type="common">Paecilomyces variotii</name>
    <dbReference type="NCBI Taxonomy" id="1356009"/>
    <lineage>
        <taxon>Eukaryota</taxon>
        <taxon>Fungi</taxon>
        <taxon>Dikarya</taxon>
        <taxon>Ascomycota</taxon>
        <taxon>Pezizomycotina</taxon>
        <taxon>Eurotiomycetes</taxon>
        <taxon>Eurotiomycetidae</taxon>
        <taxon>Eurotiales</taxon>
        <taxon>Thermoascaceae</taxon>
        <taxon>Paecilomyces</taxon>
    </lineage>
</organism>
<dbReference type="GO" id="GO:0032185">
    <property type="term" value="P:septin cytoskeleton organization"/>
    <property type="evidence" value="ECO:0007669"/>
    <property type="project" value="TreeGrafter"/>
</dbReference>
<feature type="transmembrane region" description="Helical" evidence="2">
    <location>
        <begin position="196"/>
        <end position="218"/>
    </location>
</feature>
<evidence type="ECO:0000313" key="3">
    <source>
        <dbReference type="EMBL" id="GAD96823.1"/>
    </source>
</evidence>
<gene>
    <name evidence="3" type="ORF">PVAR5_5488</name>
</gene>
<feature type="compositionally biased region" description="Low complexity" evidence="1">
    <location>
        <begin position="234"/>
        <end position="244"/>
    </location>
</feature>
<dbReference type="HOGENOM" id="CLU_059603_2_0_1"/>
<dbReference type="PANTHER" id="PTHR36414:SF1">
    <property type="entry name" value="PROTEIN SUR7"/>
    <property type="match status" value="1"/>
</dbReference>
<sequence>MAAGRPLLGLLGLLLTAGALLLMFLTLLGGANNHRPLNEIYFLQAHTANIPGAPTESRWTFWSICSVNVRGHNVCGTSHPAFPLDPPSHRNFNTQTNIPRSFIGTNHFFLMTRFMFAFIIIALFFAVLSLFLGLLALCTRIGSFLSAFMGLIALTFQTITTALMTANPSISAAYVQGRDHFNGNGQRSHLGVKAFAFMWTATVCLFLASLLYCIGGTIRKDKGYTGRKQRRRGFFGPRRSGSTREYADGHDYADGAGRKETTV</sequence>
<feature type="region of interest" description="Disordered" evidence="1">
    <location>
        <begin position="229"/>
        <end position="263"/>
    </location>
</feature>
<dbReference type="Proteomes" id="UP000018001">
    <property type="component" value="Unassembled WGS sequence"/>
</dbReference>
<dbReference type="GO" id="GO:0006897">
    <property type="term" value="P:endocytosis"/>
    <property type="evidence" value="ECO:0007669"/>
    <property type="project" value="TreeGrafter"/>
</dbReference>
<keyword evidence="2" id="KW-0812">Transmembrane</keyword>
<keyword evidence="2" id="KW-1133">Transmembrane helix</keyword>
<protein>
    <submittedName>
        <fullName evidence="3">Cortical patch protein SUR7</fullName>
    </submittedName>
</protein>
<dbReference type="Pfam" id="PF06687">
    <property type="entry name" value="SUR7"/>
    <property type="match status" value="1"/>
</dbReference>
<feature type="compositionally biased region" description="Basic and acidic residues" evidence="1">
    <location>
        <begin position="245"/>
        <end position="263"/>
    </location>
</feature>
<dbReference type="InParanoid" id="V5FXJ3"/>
<dbReference type="GO" id="GO:0031505">
    <property type="term" value="P:fungal-type cell wall organization"/>
    <property type="evidence" value="ECO:0007669"/>
    <property type="project" value="TreeGrafter"/>
</dbReference>
<dbReference type="GO" id="GO:0005886">
    <property type="term" value="C:plasma membrane"/>
    <property type="evidence" value="ECO:0007669"/>
    <property type="project" value="InterPro"/>
</dbReference>
<evidence type="ECO:0000313" key="4">
    <source>
        <dbReference type="Proteomes" id="UP000018001"/>
    </source>
</evidence>
<accession>V5FXJ3</accession>
<dbReference type="OrthoDB" id="5419460at2759"/>
<dbReference type="GO" id="GO:0045121">
    <property type="term" value="C:membrane raft"/>
    <property type="evidence" value="ECO:0007669"/>
    <property type="project" value="TreeGrafter"/>
</dbReference>
<dbReference type="EMBL" id="BAUL01000177">
    <property type="protein sequence ID" value="GAD96823.1"/>
    <property type="molecule type" value="Genomic_DNA"/>
</dbReference>
<dbReference type="GO" id="GO:0030866">
    <property type="term" value="P:cortical actin cytoskeleton organization"/>
    <property type="evidence" value="ECO:0007669"/>
    <property type="project" value="TreeGrafter"/>
</dbReference>
<dbReference type="PANTHER" id="PTHR36414">
    <property type="entry name" value="PROTEIN SUR7"/>
    <property type="match status" value="1"/>
</dbReference>
<dbReference type="AlphaFoldDB" id="V5FXJ3"/>